<evidence type="ECO:0000256" key="9">
    <source>
        <dbReference type="ARBA" id="ARBA00023136"/>
    </source>
</evidence>
<keyword evidence="4" id="KW-1003">Cell membrane</keyword>
<dbReference type="Proteomes" id="UP001198374">
    <property type="component" value="Unassembled WGS sequence"/>
</dbReference>
<keyword evidence="5" id="KW-0762">Sugar transport</keyword>
<proteinExistence type="inferred from homology"/>
<comment type="subcellular location">
    <subcellularLocation>
        <location evidence="1">Cell membrane</location>
        <topology evidence="1">Multi-pass membrane protein</topology>
    </subcellularLocation>
</comment>
<dbReference type="Pfam" id="PF03611">
    <property type="entry name" value="EIIC-GAT"/>
    <property type="match status" value="1"/>
</dbReference>
<feature type="transmembrane region" description="Helical" evidence="14">
    <location>
        <begin position="45"/>
        <end position="63"/>
    </location>
</feature>
<keyword evidence="7 14" id="KW-0812">Transmembrane</keyword>
<evidence type="ECO:0000256" key="1">
    <source>
        <dbReference type="ARBA" id="ARBA00004651"/>
    </source>
</evidence>
<name>A0ABS7YYJ6_9FIRM</name>
<feature type="transmembrane region" description="Helical" evidence="14">
    <location>
        <begin position="15"/>
        <end position="33"/>
    </location>
</feature>
<evidence type="ECO:0000256" key="13">
    <source>
        <dbReference type="ARBA" id="ARBA00042859"/>
    </source>
</evidence>
<evidence type="ECO:0000256" key="3">
    <source>
        <dbReference type="ARBA" id="ARBA00022448"/>
    </source>
</evidence>
<protein>
    <recommendedName>
        <fullName evidence="12">Ascorbate-specific PTS system EIIC component</fullName>
    </recommendedName>
    <alternativeName>
        <fullName evidence="13">Ascorbate-specific permease IIC component UlaA</fullName>
    </alternativeName>
</protein>
<dbReference type="InterPro" id="IPR051562">
    <property type="entry name" value="Ascorbate-PTS_EIIC"/>
</dbReference>
<evidence type="ECO:0000313" key="15">
    <source>
        <dbReference type="EMBL" id="MCA2096801.1"/>
    </source>
</evidence>
<feature type="transmembrane region" description="Helical" evidence="14">
    <location>
        <begin position="366"/>
        <end position="385"/>
    </location>
</feature>
<keyword evidence="16" id="KW-1185">Reference proteome</keyword>
<comment type="caution">
    <text evidence="15">The sequence shown here is derived from an EMBL/GenBank/DDBJ whole genome shotgun (WGS) entry which is preliminary data.</text>
</comment>
<dbReference type="RefSeq" id="WP_209770935.1">
    <property type="nucleotide sequence ID" value="NZ_JAGGLO010000001.1"/>
</dbReference>
<evidence type="ECO:0000256" key="2">
    <source>
        <dbReference type="ARBA" id="ARBA00011738"/>
    </source>
</evidence>
<comment type="function">
    <text evidence="10">The phosphoenolpyruvate-dependent sugar phosphotransferase system (sugar PTS), a major carbohydrate active transport system, catalyzes the phosphorylation of incoming sugar substrates concomitantly with their translocation across the cell membrane. The enzyme II UlaABC PTS system is involved in ascorbate transport.</text>
</comment>
<keyword evidence="3" id="KW-0813">Transport</keyword>
<accession>A0ABS7YYJ6</accession>
<evidence type="ECO:0000256" key="11">
    <source>
        <dbReference type="ARBA" id="ARBA00038218"/>
    </source>
</evidence>
<feature type="transmembrane region" description="Helical" evidence="14">
    <location>
        <begin position="432"/>
        <end position="458"/>
    </location>
</feature>
<evidence type="ECO:0000256" key="5">
    <source>
        <dbReference type="ARBA" id="ARBA00022597"/>
    </source>
</evidence>
<feature type="transmembrane region" description="Helical" evidence="14">
    <location>
        <begin position="341"/>
        <end position="360"/>
    </location>
</feature>
<dbReference type="EMBL" id="JAIWIY010000001">
    <property type="protein sequence ID" value="MCA2096801.1"/>
    <property type="molecule type" value="Genomic_DNA"/>
</dbReference>
<dbReference type="PANTHER" id="PTHR33843">
    <property type="entry name" value="ASCORBATE-SPECIFIC PTS SYSTEM EIIC COMPONENT"/>
    <property type="match status" value="1"/>
</dbReference>
<evidence type="ECO:0000256" key="4">
    <source>
        <dbReference type="ARBA" id="ARBA00022475"/>
    </source>
</evidence>
<keyword evidence="8 14" id="KW-1133">Transmembrane helix</keyword>
<organism evidence="15 16">
    <name type="scientific">Anaerococcus degeneri</name>
    <dbReference type="NCBI Taxonomy" id="361500"/>
    <lineage>
        <taxon>Bacteria</taxon>
        <taxon>Bacillati</taxon>
        <taxon>Bacillota</taxon>
        <taxon>Tissierellia</taxon>
        <taxon>Tissierellales</taxon>
        <taxon>Peptoniphilaceae</taxon>
        <taxon>Anaerococcus</taxon>
    </lineage>
</organism>
<evidence type="ECO:0000256" key="6">
    <source>
        <dbReference type="ARBA" id="ARBA00022683"/>
    </source>
</evidence>
<evidence type="ECO:0000313" key="16">
    <source>
        <dbReference type="Proteomes" id="UP001198374"/>
    </source>
</evidence>
<sequence length="486" mass="53487">MDFLYAILNGFVKNILTKPAFFIGFLVLIGYLLDGRKWYEALAGFIKATVGYMILSVGSGGLVKTFRPILTGLKDRFEISATVIDPYFGQNAVTEGMEHLGRSFSQVMLLLLIAFIVNIVLVRLKNITKMRAVFTTGHVQMQQAATAFWLIVFCFPTLGQTPILIIMAVLLGLYWAVGSNLTIEDTQKLTDGAGFCIAHQQMFGIRFACWLSEKLFKNHKENSKNLDDIELPGFLSIFNENMVATAILMTAFFGIIQLVLGKDYLVAQEALKVDDNFFFYILESSFSFAVNLAILQLGVRTFVGELTASFDGIQNKLLPGALPGIDCAAIFGFGSANAVTIGFMFGALGQFLAIATLFLIKSPTLIIAGFVPLFFDNAVLGVYSNNRGGYKAAFLIPFISGLVQVFGSAFIASYTGLAQYGGYLGMVDWATVWPLATIIMNNIGYIGVAIVAIVFIAIPQIQYRKNKEGYFLITEDYEAYKETINK</sequence>
<comment type="similarity">
    <text evidence="11">Belongs to the UlaA family.</text>
</comment>
<evidence type="ECO:0000256" key="8">
    <source>
        <dbReference type="ARBA" id="ARBA00022989"/>
    </source>
</evidence>
<evidence type="ECO:0000256" key="7">
    <source>
        <dbReference type="ARBA" id="ARBA00022692"/>
    </source>
</evidence>
<evidence type="ECO:0000256" key="10">
    <source>
        <dbReference type="ARBA" id="ARBA00037387"/>
    </source>
</evidence>
<gene>
    <name evidence="15" type="ORF">LDJ82_07845</name>
</gene>
<feature type="transmembrane region" description="Helical" evidence="14">
    <location>
        <begin position="144"/>
        <end position="177"/>
    </location>
</feature>
<dbReference type="InterPro" id="IPR004703">
    <property type="entry name" value="PTS_sugar-sp_permease"/>
</dbReference>
<keyword evidence="6" id="KW-0598">Phosphotransferase system</keyword>
<feature type="transmembrane region" description="Helical" evidence="14">
    <location>
        <begin position="242"/>
        <end position="265"/>
    </location>
</feature>
<keyword evidence="9 14" id="KW-0472">Membrane</keyword>
<feature type="transmembrane region" description="Helical" evidence="14">
    <location>
        <begin position="104"/>
        <end position="124"/>
    </location>
</feature>
<dbReference type="PANTHER" id="PTHR33843:SF4">
    <property type="entry name" value="ASCORBATE-SPECIFIC PTS SYSTEM EIIC COMPONENT"/>
    <property type="match status" value="1"/>
</dbReference>
<evidence type="ECO:0000256" key="14">
    <source>
        <dbReference type="SAM" id="Phobius"/>
    </source>
</evidence>
<evidence type="ECO:0000256" key="12">
    <source>
        <dbReference type="ARBA" id="ARBA00039702"/>
    </source>
</evidence>
<reference evidence="16" key="1">
    <citation type="submission" date="2023-07" db="EMBL/GenBank/DDBJ databases">
        <title>FDA dAtabase for Regulatory Grade micrObial Sequences (FDA-ARGOS): Supporting development and validation of Infectious Disease Dx tests.</title>
        <authorList>
            <person name="Sproer C."/>
            <person name="Gronow S."/>
            <person name="Severitt S."/>
            <person name="Schroder I."/>
            <person name="Tallon L."/>
            <person name="Sadzewicz L."/>
            <person name="Zhao X."/>
            <person name="Boylan J."/>
            <person name="Ott S."/>
            <person name="Bowen H."/>
            <person name="Vavikolanu K."/>
            <person name="Hazen T."/>
            <person name="Aluvathingal J."/>
            <person name="Nadendla S."/>
            <person name="Lowell S."/>
            <person name="Myers T."/>
            <person name="Yan Y."/>
        </authorList>
    </citation>
    <scope>NUCLEOTIDE SEQUENCE [LARGE SCALE GENOMIC DNA]</scope>
    <source>
        <strain evidence="16">FDAARGOS_1538</strain>
    </source>
</reference>
<dbReference type="NCBIfam" id="NF006923">
    <property type="entry name" value="PRK09410.2-1"/>
    <property type="match status" value="1"/>
</dbReference>
<feature type="transmembrane region" description="Helical" evidence="14">
    <location>
        <begin position="392"/>
        <end position="412"/>
    </location>
</feature>
<comment type="subunit">
    <text evidence="2">Homodimer.</text>
</comment>